<dbReference type="InterPro" id="IPR036390">
    <property type="entry name" value="WH_DNA-bd_sf"/>
</dbReference>
<proteinExistence type="predicted"/>
<dbReference type="CDD" id="cd00090">
    <property type="entry name" value="HTH_ARSR"/>
    <property type="match status" value="1"/>
</dbReference>
<dbReference type="Gene3D" id="1.10.10.10">
    <property type="entry name" value="Winged helix-like DNA-binding domain superfamily/Winged helix DNA-binding domain"/>
    <property type="match status" value="1"/>
</dbReference>
<gene>
    <name evidence="2" type="ORF">PUW23_04670</name>
</gene>
<evidence type="ECO:0000313" key="2">
    <source>
        <dbReference type="EMBL" id="WDH83541.1"/>
    </source>
</evidence>
<organism evidence="2 3">
    <name type="scientific">Paenibacillus urinalis</name>
    <dbReference type="NCBI Taxonomy" id="521520"/>
    <lineage>
        <taxon>Bacteria</taxon>
        <taxon>Bacillati</taxon>
        <taxon>Bacillota</taxon>
        <taxon>Bacilli</taxon>
        <taxon>Bacillales</taxon>
        <taxon>Paenibacillaceae</taxon>
        <taxon>Paenibacillus</taxon>
    </lineage>
</organism>
<evidence type="ECO:0000256" key="1">
    <source>
        <dbReference type="ARBA" id="ARBA00023125"/>
    </source>
</evidence>
<keyword evidence="1" id="KW-0238">DNA-binding</keyword>
<dbReference type="SUPFAM" id="SSF46785">
    <property type="entry name" value="Winged helix' DNA-binding domain"/>
    <property type="match status" value="1"/>
</dbReference>
<dbReference type="InterPro" id="IPR036388">
    <property type="entry name" value="WH-like_DNA-bd_sf"/>
</dbReference>
<accession>A0AAX3N117</accession>
<dbReference type="AlphaFoldDB" id="A0AAX3N117"/>
<dbReference type="EMBL" id="CP118101">
    <property type="protein sequence ID" value="WDH83541.1"/>
    <property type="molecule type" value="Genomic_DNA"/>
</dbReference>
<reference evidence="2" key="1">
    <citation type="submission" date="2023-02" db="EMBL/GenBank/DDBJ databases">
        <title>Pathogen: clinical or host-associated sample.</title>
        <authorList>
            <person name="Hergert J."/>
            <person name="Casey R."/>
            <person name="Wagner J."/>
            <person name="Young E.L."/>
            <person name="Oakeson K.F."/>
        </authorList>
    </citation>
    <scope>NUCLEOTIDE SEQUENCE</scope>
    <source>
        <strain evidence="2">2022CK-00830</strain>
    </source>
</reference>
<dbReference type="GO" id="GO:0003677">
    <property type="term" value="F:DNA binding"/>
    <property type="evidence" value="ECO:0007669"/>
    <property type="project" value="UniProtKB-KW"/>
</dbReference>
<dbReference type="Pfam" id="PF12840">
    <property type="entry name" value="HTH_20"/>
    <property type="match status" value="1"/>
</dbReference>
<sequence>MSDNNMLNVSIEQSKLLGNALRVKIIGQLTTTPRTAKQVADLLGESGGNVHYHITKLYEGGLLDLVEEKKIGGVTEKYYQSRSKWFNSSSPEALDPVISAGYSSKKSTTINLRLMLTKEQEAELTEEFKAFLEQWVQKTSGKQENGEYEEFSIGVMIKSVESQDDQPVEKETNE</sequence>
<dbReference type="InterPro" id="IPR011991">
    <property type="entry name" value="ArsR-like_HTH"/>
</dbReference>
<protein>
    <submittedName>
        <fullName evidence="2">Helix-turn-helix domain-containing protein</fullName>
    </submittedName>
</protein>
<dbReference type="Proteomes" id="UP001220962">
    <property type="component" value="Chromosome"/>
</dbReference>
<evidence type="ECO:0000313" key="3">
    <source>
        <dbReference type="Proteomes" id="UP001220962"/>
    </source>
</evidence>
<dbReference type="RefSeq" id="WP_047914382.1">
    <property type="nucleotide sequence ID" value="NZ_CP118101.1"/>
</dbReference>
<name>A0AAX3N117_9BACL</name>